<dbReference type="EMBL" id="KZ110595">
    <property type="protein sequence ID" value="OSX63691.1"/>
    <property type="molecule type" value="Genomic_DNA"/>
</dbReference>
<dbReference type="OrthoDB" id="10275290at2759"/>
<reference evidence="1 2" key="1">
    <citation type="submission" date="2017-04" db="EMBL/GenBank/DDBJ databases">
        <title>Genome Sequence of the Model Brown-Rot Fungus Postia placenta SB12.</title>
        <authorList>
            <consortium name="DOE Joint Genome Institute"/>
            <person name="Gaskell J."/>
            <person name="Kersten P."/>
            <person name="Larrondo L.F."/>
            <person name="Canessa P."/>
            <person name="Martinez D."/>
            <person name="Hibbett D."/>
            <person name="Schmoll M."/>
            <person name="Kubicek C.P."/>
            <person name="Martinez A.T."/>
            <person name="Yadav J."/>
            <person name="Master E."/>
            <person name="Magnuson J.K."/>
            <person name="James T."/>
            <person name="Yaver D."/>
            <person name="Berka R."/>
            <person name="Labutti K."/>
            <person name="Lipzen A."/>
            <person name="Aerts A."/>
            <person name="Barry K."/>
            <person name="Henrissat B."/>
            <person name="Blanchette R."/>
            <person name="Grigoriev I."/>
            <person name="Cullen D."/>
        </authorList>
    </citation>
    <scope>NUCLEOTIDE SEQUENCE [LARGE SCALE GENOMIC DNA]</scope>
    <source>
        <strain evidence="1 2">MAD-698-R-SB12</strain>
    </source>
</reference>
<proteinExistence type="predicted"/>
<sequence>MYYNYNVLRCHAPGNFIFLRRDLRELWETNRLLMIPHPDHLQELEHCSVYKYCIIAEEEHPPDSCATMNNLITPSVMTAPCSYRSLGWHELNANILLMTFRAGQKLSKRPLHYHYILRDLLPHKEINHAYTIIQWHGTWTAPLTCELVPDRRLWETGELSPCPKNYYRPPRMQYCPPLLDDDTVRFRCPFRPILSGIKRRRLGDTSGSGQDYIGDAEREVSIRQWCLECDQARDQWTMGPPAEPEDAEMLAYRQEEAGDVQPVVQKLWLVESYFSRYILCHICRQTFD</sequence>
<evidence type="ECO:0000313" key="2">
    <source>
        <dbReference type="Proteomes" id="UP000194127"/>
    </source>
</evidence>
<dbReference type="RefSeq" id="XP_024340485.1">
    <property type="nucleotide sequence ID" value="XM_024485181.1"/>
</dbReference>
<organism evidence="1 2">
    <name type="scientific">Postia placenta MAD-698-R-SB12</name>
    <dbReference type="NCBI Taxonomy" id="670580"/>
    <lineage>
        <taxon>Eukaryota</taxon>
        <taxon>Fungi</taxon>
        <taxon>Dikarya</taxon>
        <taxon>Basidiomycota</taxon>
        <taxon>Agaricomycotina</taxon>
        <taxon>Agaricomycetes</taxon>
        <taxon>Polyporales</taxon>
        <taxon>Adustoporiaceae</taxon>
        <taxon>Rhodonia</taxon>
    </lineage>
</organism>
<keyword evidence="2" id="KW-1185">Reference proteome</keyword>
<protein>
    <submittedName>
        <fullName evidence="1">Uncharacterized protein</fullName>
    </submittedName>
</protein>
<dbReference type="GeneID" id="36330130"/>
<name>A0A1X6N4Z2_9APHY</name>
<evidence type="ECO:0000313" key="1">
    <source>
        <dbReference type="EMBL" id="OSX63691.1"/>
    </source>
</evidence>
<dbReference type="AlphaFoldDB" id="A0A1X6N4Z2"/>
<accession>A0A1X6N4Z2</accession>
<gene>
    <name evidence="1" type="ORF">POSPLADRAFT_1140497</name>
</gene>
<dbReference type="Proteomes" id="UP000194127">
    <property type="component" value="Unassembled WGS sequence"/>
</dbReference>